<evidence type="ECO:0000313" key="3">
    <source>
        <dbReference type="Proteomes" id="UP000481861"/>
    </source>
</evidence>
<organism evidence="2 3">
    <name type="scientific">Massariosphaeria phaeospora</name>
    <dbReference type="NCBI Taxonomy" id="100035"/>
    <lineage>
        <taxon>Eukaryota</taxon>
        <taxon>Fungi</taxon>
        <taxon>Dikarya</taxon>
        <taxon>Ascomycota</taxon>
        <taxon>Pezizomycotina</taxon>
        <taxon>Dothideomycetes</taxon>
        <taxon>Pleosporomycetidae</taxon>
        <taxon>Pleosporales</taxon>
        <taxon>Pleosporales incertae sedis</taxon>
        <taxon>Massariosphaeria</taxon>
    </lineage>
</organism>
<feature type="region of interest" description="Disordered" evidence="1">
    <location>
        <begin position="882"/>
        <end position="956"/>
    </location>
</feature>
<dbReference type="EMBL" id="JAADJZ010000004">
    <property type="protein sequence ID" value="KAF2875482.1"/>
    <property type="molecule type" value="Genomic_DNA"/>
</dbReference>
<feature type="compositionally biased region" description="Polar residues" evidence="1">
    <location>
        <begin position="738"/>
        <end position="747"/>
    </location>
</feature>
<feature type="compositionally biased region" description="Basic and acidic residues" evidence="1">
    <location>
        <begin position="71"/>
        <end position="80"/>
    </location>
</feature>
<dbReference type="Proteomes" id="UP000481861">
    <property type="component" value="Unassembled WGS sequence"/>
</dbReference>
<accession>A0A7C8MKA9</accession>
<dbReference type="OrthoDB" id="4159838at2759"/>
<evidence type="ECO:0000313" key="2">
    <source>
        <dbReference type="EMBL" id="KAF2875482.1"/>
    </source>
</evidence>
<comment type="caution">
    <text evidence="2">The sequence shown here is derived from an EMBL/GenBank/DDBJ whole genome shotgun (WGS) entry which is preliminary data.</text>
</comment>
<feature type="compositionally biased region" description="Polar residues" evidence="1">
    <location>
        <begin position="892"/>
        <end position="905"/>
    </location>
</feature>
<feature type="compositionally biased region" description="Basic and acidic residues" evidence="1">
    <location>
        <begin position="706"/>
        <end position="720"/>
    </location>
</feature>
<sequence>MPTDDDLPWTTTRCNRLLRPISSRLATLRRELEKPRLTAVEQSDASKGSAIRKIPRKSINFSQSSTVRKPRGFEKAHDPDWAPDAKPVGGSKKTYGGRVGKKPACIPGGSPRTQDQGRPGAIAFTPLIMRTAGYHSSPQSQESPIRKPRNVRGPLAADAQQIRNLKKQMPSEIEKVVKGLSEAYANILQATSIGETKRWNGTRSLKSACLRAMPAYIELEEYFAELDKEEDDENEDRDISNEIYNHLEELYETSGQGWRSFRQIVRAHATSLMCEGFGDQILQVESLHLLVTHCLNVAAWDEAEELLRAFLSVLKPISPPNSPQADLFDGQKSLYMAMVRHFVDRTGRHRFFYDELQYMISQDLLPLEWLATECMRPIWDRLVRTLSDNDHRTLENAYTFLETALCVGIGLPYSCISEDDEDDTVTNLKPSTRPALRRALDTTFSSLLTVLCSIVLANHNRDDSSGQAVVQRVTWTLNSLVISLLKRNDIRSSLELLEPVAEDMQTYAHRALLTAFASFLVHLEGCCIDATFVSSNTPILLGSVNWIASQYRSSDVEFGTILASLPEFISSTARGSGRVWKDDGFDQLQRLVNPLLSLSGLRLPHKLWNLKRLALESCLDFAHSTNDAQHIAYARQIERSMHMKGRVVLVNSPQKNDTPSAGGGFRWEEGIGEWVVCTPFAKQDVKRLPQKPIRALALLPTPNPSDDERSESPTFGEHEPVNTPDDAATWEQDTTIFDDNAFPQSSPVKRPFRTPTSSLGKRSRAASPRVVVAVKRARTIPPTSPVTLYSYLPQELPVEQNEEGRRRSRRSRNELVKLVKTLRTQRSRTSLDSNLRNIERKRYDEVIDTDTDTDMNTSESASVSGSENALLDIVVAPPPRPLLYRSSPRMRTTNVLGSRNTQTGNVRADERDDADDRDELGKTPARPVLKRGRGRPPKKAAWRRVEYESEDELSFC</sequence>
<evidence type="ECO:0000256" key="1">
    <source>
        <dbReference type="SAM" id="MobiDB-lite"/>
    </source>
</evidence>
<keyword evidence="3" id="KW-1185">Reference proteome</keyword>
<feature type="compositionally biased region" description="Basic residues" evidence="1">
    <location>
        <begin position="928"/>
        <end position="942"/>
    </location>
</feature>
<proteinExistence type="predicted"/>
<feature type="region of interest" description="Disordered" evidence="1">
    <location>
        <begin position="36"/>
        <end position="119"/>
    </location>
</feature>
<feature type="compositionally biased region" description="Low complexity" evidence="1">
    <location>
        <begin position="882"/>
        <end position="891"/>
    </location>
</feature>
<name>A0A7C8MKA9_9PLEO</name>
<feature type="region of interest" description="Disordered" evidence="1">
    <location>
        <begin position="697"/>
        <end position="724"/>
    </location>
</feature>
<feature type="region of interest" description="Disordered" evidence="1">
    <location>
        <begin position="738"/>
        <end position="765"/>
    </location>
</feature>
<reference evidence="2 3" key="1">
    <citation type="submission" date="2020-01" db="EMBL/GenBank/DDBJ databases">
        <authorList>
            <consortium name="DOE Joint Genome Institute"/>
            <person name="Haridas S."/>
            <person name="Albert R."/>
            <person name="Binder M."/>
            <person name="Bloem J."/>
            <person name="Labutti K."/>
            <person name="Salamov A."/>
            <person name="Andreopoulos B."/>
            <person name="Baker S.E."/>
            <person name="Barry K."/>
            <person name="Bills G."/>
            <person name="Bluhm B.H."/>
            <person name="Cannon C."/>
            <person name="Castanera R."/>
            <person name="Culley D.E."/>
            <person name="Daum C."/>
            <person name="Ezra D."/>
            <person name="Gonzalez J.B."/>
            <person name="Henrissat B."/>
            <person name="Kuo A."/>
            <person name="Liang C."/>
            <person name="Lipzen A."/>
            <person name="Lutzoni F."/>
            <person name="Magnuson J."/>
            <person name="Mondo S."/>
            <person name="Nolan M."/>
            <person name="Ohm R."/>
            <person name="Pangilinan J."/>
            <person name="Park H.-J.H."/>
            <person name="Ramirez L."/>
            <person name="Alfaro M."/>
            <person name="Sun H."/>
            <person name="Tritt A."/>
            <person name="Yoshinaga Y."/>
            <person name="Zwiers L.-H.L."/>
            <person name="Turgeon B.G."/>
            <person name="Goodwin S.B."/>
            <person name="Spatafora J.W."/>
            <person name="Crous P.W."/>
            <person name="Grigoriev I.V."/>
        </authorList>
    </citation>
    <scope>NUCLEOTIDE SEQUENCE [LARGE SCALE GENOMIC DNA]</scope>
    <source>
        <strain evidence="2 3">CBS 611.86</strain>
    </source>
</reference>
<dbReference type="AlphaFoldDB" id="A0A7C8MKA9"/>
<gene>
    <name evidence="2" type="ORF">BDV95DRAFT_561984</name>
</gene>
<protein>
    <submittedName>
        <fullName evidence="2">Uncharacterized protein</fullName>
    </submittedName>
</protein>